<accession>A0AAN7K285</accession>
<dbReference type="PANTHER" id="PTHR31250:SF27">
    <property type="entry name" value="IQ DOMAIN-CONTAINING PROTEIN IQM5"/>
    <property type="match status" value="1"/>
</dbReference>
<dbReference type="GO" id="GO:0005737">
    <property type="term" value="C:cytoplasm"/>
    <property type="evidence" value="ECO:0007669"/>
    <property type="project" value="UniProtKB-SubCell"/>
</dbReference>
<name>A0AAN7K285_9MYRT</name>
<dbReference type="GO" id="GO:0005634">
    <property type="term" value="C:nucleus"/>
    <property type="evidence" value="ECO:0007669"/>
    <property type="project" value="UniProtKB-SubCell"/>
</dbReference>
<sequence length="484" mass="54566">MTNSVVGVKRAASKNTINLKNCKPKNILLQRTYSLEHFLEGRDLCHRQVPSIKSCKESREVIPLPKPEIYFSPRPLVELDAAAVTVQKVYKSYRTRRSLADCAVVAEHLWLKAIDYAALNHSSVSFYKNNKPEKVVSRWARAMKRVAKLGKGLLLDEKAQQLALRHWLEAIDPRHRYGHNLHLYYAVWMESESHQPFFYWLDVGDGKDVNLEKCPRPVLQRQCIQYLGPSEREAYEVVVEDGKLVYKQRGELVDTTEGSKWIFVLSTTKCLYVGQKKKGVFQHSSFLSGAVTSAAGRLVATNGTLKAVWPYSGHYQPKEEHFKVFINFLEKHNVDLSNVKRYSIDDDNPSYLSEGSNSDSSNSLSAMETTDTRPKNSPKTVVHQEGNTSLVVGGLDESEYGISKRLTTKWTTGHGPRIGCVRDYPAELQSQALERVKLSPRVASGPPPFYGPIPSPRPSPKVMVSPRVAYMCIPSPRTTICTTN</sequence>
<keyword evidence="7" id="KW-1185">Reference proteome</keyword>
<comment type="caution">
    <text evidence="6">The sequence shown here is derived from an EMBL/GenBank/DDBJ whole genome shotgun (WGS) entry which is preliminary data.</text>
</comment>
<evidence type="ECO:0000256" key="2">
    <source>
        <dbReference type="ARBA" id="ARBA00004496"/>
    </source>
</evidence>
<reference evidence="6 7" key="1">
    <citation type="journal article" date="2023" name="Hortic Res">
        <title>Pangenome of water caltrop reveals structural variations and asymmetric subgenome divergence after allopolyploidization.</title>
        <authorList>
            <person name="Zhang X."/>
            <person name="Chen Y."/>
            <person name="Wang L."/>
            <person name="Yuan Y."/>
            <person name="Fang M."/>
            <person name="Shi L."/>
            <person name="Lu R."/>
            <person name="Comes H.P."/>
            <person name="Ma Y."/>
            <person name="Chen Y."/>
            <person name="Huang G."/>
            <person name="Zhou Y."/>
            <person name="Zheng Z."/>
            <person name="Qiu Y."/>
        </authorList>
    </citation>
    <scope>NUCLEOTIDE SEQUENCE [LARGE SCALE GENOMIC DNA]</scope>
    <source>
        <tissue evidence="6">Roots</tissue>
    </source>
</reference>
<feature type="region of interest" description="Disordered" evidence="5">
    <location>
        <begin position="347"/>
        <end position="381"/>
    </location>
</feature>
<protein>
    <submittedName>
        <fullName evidence="6">Uncharacterized protein</fullName>
    </submittedName>
</protein>
<evidence type="ECO:0000256" key="1">
    <source>
        <dbReference type="ARBA" id="ARBA00004123"/>
    </source>
</evidence>
<keyword evidence="3" id="KW-0963">Cytoplasm</keyword>
<feature type="compositionally biased region" description="Low complexity" evidence="5">
    <location>
        <begin position="350"/>
        <end position="365"/>
    </location>
</feature>
<dbReference type="Proteomes" id="UP001345219">
    <property type="component" value="Chromosome 6"/>
</dbReference>
<gene>
    <name evidence="6" type="ORF">SAY87_007049</name>
</gene>
<comment type="subcellular location">
    <subcellularLocation>
        <location evidence="2">Cytoplasm</location>
    </subcellularLocation>
    <subcellularLocation>
        <location evidence="1">Nucleus</location>
    </subcellularLocation>
</comment>
<evidence type="ECO:0000256" key="4">
    <source>
        <dbReference type="ARBA" id="ARBA00023242"/>
    </source>
</evidence>
<evidence type="ECO:0000313" key="7">
    <source>
        <dbReference type="Proteomes" id="UP001345219"/>
    </source>
</evidence>
<evidence type="ECO:0000256" key="5">
    <source>
        <dbReference type="SAM" id="MobiDB-lite"/>
    </source>
</evidence>
<proteinExistence type="predicted"/>
<evidence type="ECO:0000313" key="6">
    <source>
        <dbReference type="EMBL" id="KAK4756922.1"/>
    </source>
</evidence>
<dbReference type="AlphaFoldDB" id="A0AAN7K285"/>
<evidence type="ECO:0000256" key="3">
    <source>
        <dbReference type="ARBA" id="ARBA00022490"/>
    </source>
</evidence>
<dbReference type="PANTHER" id="PTHR31250">
    <property type="entry name" value="IQ DOMAIN-CONTAINING PROTEIN IQM3"/>
    <property type="match status" value="1"/>
</dbReference>
<dbReference type="InterPro" id="IPR044159">
    <property type="entry name" value="IQM"/>
</dbReference>
<organism evidence="6 7">
    <name type="scientific">Trapa incisa</name>
    <dbReference type="NCBI Taxonomy" id="236973"/>
    <lineage>
        <taxon>Eukaryota</taxon>
        <taxon>Viridiplantae</taxon>
        <taxon>Streptophyta</taxon>
        <taxon>Embryophyta</taxon>
        <taxon>Tracheophyta</taxon>
        <taxon>Spermatophyta</taxon>
        <taxon>Magnoliopsida</taxon>
        <taxon>eudicotyledons</taxon>
        <taxon>Gunneridae</taxon>
        <taxon>Pentapetalae</taxon>
        <taxon>rosids</taxon>
        <taxon>malvids</taxon>
        <taxon>Myrtales</taxon>
        <taxon>Lythraceae</taxon>
        <taxon>Trapa</taxon>
    </lineage>
</organism>
<keyword evidence="4" id="KW-0539">Nucleus</keyword>
<dbReference type="EMBL" id="JAXIOK010000013">
    <property type="protein sequence ID" value="KAK4756922.1"/>
    <property type="molecule type" value="Genomic_DNA"/>
</dbReference>